<dbReference type="Proteomes" id="UP001208245">
    <property type="component" value="Unassembled WGS sequence"/>
</dbReference>
<organism evidence="1 2">
    <name type="scientific">Ureaplasma miroungigenitalium</name>
    <dbReference type="NCBI Taxonomy" id="1042321"/>
    <lineage>
        <taxon>Bacteria</taxon>
        <taxon>Bacillati</taxon>
        <taxon>Mycoplasmatota</taxon>
        <taxon>Mycoplasmoidales</taxon>
        <taxon>Mycoplasmoidaceae</taxon>
        <taxon>Ureaplasma</taxon>
    </lineage>
</organism>
<proteinExistence type="predicted"/>
<comment type="caution">
    <text evidence="1">The sequence shown here is derived from an EMBL/GenBank/DDBJ whole genome shotgun (WGS) entry which is preliminary data.</text>
</comment>
<protein>
    <submittedName>
        <fullName evidence="1">Phosphotransferase</fullName>
    </submittedName>
</protein>
<sequence>MKLKKYLDHFLSQEHDLNNKHDWAWTNHVYSCLYDEQVYYVRVKKAELNPYEPLLFTYYFKFPHYYNTITHHLITPRIITADDTKINDWYFESLWTFIDDLQHNEIVNLIAHKRYFDYLQYVSYAPQDQYQTGFLSFYQSLLEHSPIVLCHNDLSIFNILTNQATNLFQVIDFELASYGFINYDIFNFIRCIDSFEQQEFYVQTISKHLQMDLTECFRYMFFVNYFAYTWAIYQTKVLKKDFVIPYIKQTYNQFIYWWNKIDKQ</sequence>
<dbReference type="SUPFAM" id="SSF56112">
    <property type="entry name" value="Protein kinase-like (PK-like)"/>
    <property type="match status" value="1"/>
</dbReference>
<dbReference type="InterPro" id="IPR011009">
    <property type="entry name" value="Kinase-like_dom_sf"/>
</dbReference>
<dbReference type="Pfam" id="PF01633">
    <property type="entry name" value="Choline_kinase"/>
    <property type="match status" value="1"/>
</dbReference>
<evidence type="ECO:0000313" key="1">
    <source>
        <dbReference type="EMBL" id="MCV3728607.1"/>
    </source>
</evidence>
<gene>
    <name evidence="1" type="ORF">OF376_02365</name>
</gene>
<name>A0ABT3BNL7_9BACT</name>
<dbReference type="EMBL" id="JAOXHL010000002">
    <property type="protein sequence ID" value="MCV3728607.1"/>
    <property type="molecule type" value="Genomic_DNA"/>
</dbReference>
<dbReference type="RefSeq" id="WP_263821921.1">
    <property type="nucleotide sequence ID" value="NZ_JAOXHK010000004.1"/>
</dbReference>
<accession>A0ABT3BNL7</accession>
<reference evidence="1 2" key="1">
    <citation type="journal article" date="2020" name="Int. J. Syst. Evol. Microbiol.">
        <title>Ureaplasma miroungigenitalium sp. nov. isolated from northern elephant seals (Mirounga angustirostris) and Ureaplasma zalophigenitalium sp. nov. isolated from California sea lions (Zalophus californianus).</title>
        <authorList>
            <person name="Volokhov D.V."/>
            <person name="Gulland F.M."/>
            <person name="Gao Y."/>
            <person name="Chizhikov V.E."/>
        </authorList>
    </citation>
    <scope>NUCLEOTIDE SEQUENCE [LARGE SCALE GENOMIC DNA]</scope>
    <source>
        <strain evidence="1 2">ES3182-GEN</strain>
    </source>
</reference>
<keyword evidence="2" id="KW-1185">Reference proteome</keyword>
<dbReference type="Gene3D" id="3.90.1200.10">
    <property type="match status" value="1"/>
</dbReference>
<evidence type="ECO:0000313" key="2">
    <source>
        <dbReference type="Proteomes" id="UP001208245"/>
    </source>
</evidence>